<feature type="region of interest" description="Disordered" evidence="1">
    <location>
        <begin position="319"/>
        <end position="375"/>
    </location>
</feature>
<sequence length="907" mass="99364">MSFSRPNTVGVVNNLNQDDDDDDDNDICPVCDGECTCNNNKPPRPIGPISMNEYATQYAPSTSTPHHYPTTSSHSSSKPTLKIKLTVPQSLLAKRRATLLSSSSTPCSTEGVDDNNDDDDDDDQGIASASVSSAPPKQPVSLPKRRGRPPKVPVRSFAANRQMQLVQSDAPLSPQSNPPLKCKNVFLKQKRAPPRARLTKDKQAAAVAAAAISQKAAAAAKKRKRTDHGQVSDATDAYDDDDDNDDTASGKFPTFVSASALSSLSSSESDSSPSGFDTDSSIEAEEEKFILTEVRDKARIRRELLGDEGQKKRDYYNNWVIRPRKRSVGPSDAEMDIDSEATEDDDDEQDDDDDDDDDDEDGEGEETDGRCVGRDYIGLATGWSDDDESSFDADLFFANLSDTDSWSGSSTPDTGEVGDHSDMDSASLTETTATDLLPHLRQGMENLPFEVTEGWDGQIVFTNGLDDGRGVLDIDFEIDAAQFMAGSSTPPSRADSDVDMSATDVEDGGHEEDADGGGGDTTDEELVGKDYLPNERAMRLFSLPFNVSAINPMSTVSPVAGPAIRHCSEFRPLDNLGSPRPADILAGKVYWDSDEPEDMDYLSSSQQSRSTSRGTGPRRGSFVPNTGTRKAIIDDTHKEVPSPHPNFRGRRKSAGRSYNPVSYLRQQLPTSTLEALSDVVYNCSSPFESSDSLTHSTPSAKPIDLNDVLEASFLDPDPTDPPGSSSAASDSDSHDNAKTLNRWNTIPVSAFRQTREVSSSMDYRKMMKASPTSTMLWQNKSNAAAGPSSTRSRNRCNTNFMNISPIILPRDRDGDRTPTNSHTHVHTPNGLHDLHQHQPFKSRKELRRERKLKRQSFGPAHHPYHNHQPQHQHQHHQHRHYPNAKSRSSASLQRTSFLNSSVPPLNL</sequence>
<accession>A0A2A9NJ86</accession>
<feature type="region of interest" description="Disordered" evidence="1">
    <location>
        <begin position="1"/>
        <end position="25"/>
    </location>
</feature>
<gene>
    <name evidence="2" type="ORF">AMATHDRAFT_60095</name>
</gene>
<feature type="region of interest" description="Disordered" evidence="1">
    <location>
        <begin position="401"/>
        <end position="424"/>
    </location>
</feature>
<feature type="region of interest" description="Disordered" evidence="1">
    <location>
        <begin position="97"/>
        <end position="289"/>
    </location>
</feature>
<feature type="region of interest" description="Disordered" evidence="1">
    <location>
        <begin position="773"/>
        <end position="907"/>
    </location>
</feature>
<feature type="compositionally biased region" description="Low complexity" evidence="1">
    <location>
        <begin position="257"/>
        <end position="274"/>
    </location>
</feature>
<feature type="compositionally biased region" description="Acidic residues" evidence="1">
    <location>
        <begin position="333"/>
        <end position="366"/>
    </location>
</feature>
<feature type="compositionally biased region" description="Acidic residues" evidence="1">
    <location>
        <begin position="504"/>
        <end position="525"/>
    </location>
</feature>
<proteinExistence type="predicted"/>
<feature type="region of interest" description="Disordered" evidence="1">
    <location>
        <begin position="39"/>
        <end position="83"/>
    </location>
</feature>
<feature type="region of interest" description="Disordered" evidence="1">
    <location>
        <begin position="485"/>
        <end position="525"/>
    </location>
</feature>
<dbReference type="OrthoDB" id="3259498at2759"/>
<feature type="compositionally biased region" description="Acidic residues" evidence="1">
    <location>
        <begin position="236"/>
        <end position="246"/>
    </location>
</feature>
<evidence type="ECO:0000313" key="3">
    <source>
        <dbReference type="Proteomes" id="UP000242287"/>
    </source>
</evidence>
<feature type="compositionally biased region" description="Low complexity" evidence="1">
    <location>
        <begin position="60"/>
        <end position="80"/>
    </location>
</feature>
<reference evidence="2 3" key="1">
    <citation type="submission" date="2014-02" db="EMBL/GenBank/DDBJ databases">
        <title>Transposable element dynamics among asymbiotic and ectomycorrhizal Amanita fungi.</title>
        <authorList>
            <consortium name="DOE Joint Genome Institute"/>
            <person name="Hess J."/>
            <person name="Skrede I."/>
            <person name="Wolfe B."/>
            <person name="LaButti K."/>
            <person name="Ohm R.A."/>
            <person name="Grigoriev I.V."/>
            <person name="Pringle A."/>
        </authorList>
    </citation>
    <scope>NUCLEOTIDE SEQUENCE [LARGE SCALE GENOMIC DNA]</scope>
    <source>
        <strain evidence="2 3">SKay4041</strain>
    </source>
</reference>
<feature type="region of interest" description="Disordered" evidence="1">
    <location>
        <begin position="711"/>
        <end position="740"/>
    </location>
</feature>
<feature type="compositionally biased region" description="Low complexity" evidence="1">
    <location>
        <begin position="204"/>
        <end position="219"/>
    </location>
</feature>
<feature type="region of interest" description="Disordered" evidence="1">
    <location>
        <begin position="597"/>
        <end position="658"/>
    </location>
</feature>
<feature type="compositionally biased region" description="Basic residues" evidence="1">
    <location>
        <begin position="862"/>
        <end position="882"/>
    </location>
</feature>
<evidence type="ECO:0000313" key="2">
    <source>
        <dbReference type="EMBL" id="PFH51055.1"/>
    </source>
</evidence>
<feature type="compositionally biased region" description="Basic and acidic residues" evidence="1">
    <location>
        <begin position="832"/>
        <end position="848"/>
    </location>
</feature>
<dbReference type="Proteomes" id="UP000242287">
    <property type="component" value="Unassembled WGS sequence"/>
</dbReference>
<feature type="compositionally biased region" description="Low complexity" evidence="1">
    <location>
        <begin position="603"/>
        <end position="621"/>
    </location>
</feature>
<organism evidence="2 3">
    <name type="scientific">Amanita thiersii Skay4041</name>
    <dbReference type="NCBI Taxonomy" id="703135"/>
    <lineage>
        <taxon>Eukaryota</taxon>
        <taxon>Fungi</taxon>
        <taxon>Dikarya</taxon>
        <taxon>Basidiomycota</taxon>
        <taxon>Agaricomycotina</taxon>
        <taxon>Agaricomycetes</taxon>
        <taxon>Agaricomycetidae</taxon>
        <taxon>Agaricales</taxon>
        <taxon>Pluteineae</taxon>
        <taxon>Amanitaceae</taxon>
        <taxon>Amanita</taxon>
    </lineage>
</organism>
<feature type="compositionally biased region" description="Polar residues" evidence="1">
    <location>
        <begin position="1"/>
        <end position="11"/>
    </location>
</feature>
<evidence type="ECO:0000256" key="1">
    <source>
        <dbReference type="SAM" id="MobiDB-lite"/>
    </source>
</evidence>
<dbReference type="AlphaFoldDB" id="A0A2A9NJ86"/>
<feature type="compositionally biased region" description="Polar residues" evidence="1">
    <location>
        <begin position="773"/>
        <end position="802"/>
    </location>
</feature>
<protein>
    <submittedName>
        <fullName evidence="2">Uncharacterized protein</fullName>
    </submittedName>
</protein>
<feature type="compositionally biased region" description="Acidic residues" evidence="1">
    <location>
        <begin position="111"/>
        <end position="124"/>
    </location>
</feature>
<dbReference type="EMBL" id="KZ301993">
    <property type="protein sequence ID" value="PFH51055.1"/>
    <property type="molecule type" value="Genomic_DNA"/>
</dbReference>
<feature type="compositionally biased region" description="Basic and acidic residues" evidence="1">
    <location>
        <begin position="631"/>
        <end position="641"/>
    </location>
</feature>
<feature type="compositionally biased region" description="Polar residues" evidence="1">
    <location>
        <begin position="401"/>
        <end position="413"/>
    </location>
</feature>
<dbReference type="STRING" id="703135.A0A2A9NJ86"/>
<feature type="compositionally biased region" description="Polar residues" evidence="1">
    <location>
        <begin position="885"/>
        <end position="907"/>
    </location>
</feature>
<name>A0A2A9NJ86_9AGAR</name>
<keyword evidence="3" id="KW-1185">Reference proteome</keyword>